<dbReference type="Proteomes" id="UP000827092">
    <property type="component" value="Unassembled WGS sequence"/>
</dbReference>
<name>A0AAV6UJN3_9ARAC</name>
<evidence type="ECO:0000313" key="2">
    <source>
        <dbReference type="Proteomes" id="UP000827092"/>
    </source>
</evidence>
<reference evidence="1 2" key="1">
    <citation type="journal article" date="2022" name="Nat. Ecol. Evol.">
        <title>A masculinizing supergene underlies an exaggerated male reproductive morph in a spider.</title>
        <authorList>
            <person name="Hendrickx F."/>
            <person name="De Corte Z."/>
            <person name="Sonet G."/>
            <person name="Van Belleghem S.M."/>
            <person name="Kostlbacher S."/>
            <person name="Vangestel C."/>
        </authorList>
    </citation>
    <scope>NUCLEOTIDE SEQUENCE [LARGE SCALE GENOMIC DNA]</scope>
    <source>
        <strain evidence="1">W744_W776</strain>
    </source>
</reference>
<dbReference type="PANTHER" id="PTHR24024:SF18">
    <property type="entry name" value="SHORT-CHAIN COLLAGEN C4-LIKE"/>
    <property type="match status" value="1"/>
</dbReference>
<dbReference type="InterPro" id="IPR051077">
    <property type="entry name" value="Ca-dependent_lectin"/>
</dbReference>
<evidence type="ECO:0008006" key="3">
    <source>
        <dbReference type="Google" id="ProtNLM"/>
    </source>
</evidence>
<comment type="caution">
    <text evidence="1">The sequence shown here is derived from an EMBL/GenBank/DDBJ whole genome shotgun (WGS) entry which is preliminary data.</text>
</comment>
<dbReference type="EMBL" id="JAFNEN010000373">
    <property type="protein sequence ID" value="KAG8184431.1"/>
    <property type="molecule type" value="Genomic_DNA"/>
</dbReference>
<dbReference type="AlphaFoldDB" id="A0AAV6UJN3"/>
<dbReference type="PANTHER" id="PTHR24024">
    <property type="entry name" value="PULMONARY SURFACTANT-ASSOCIATED PROTEIN A"/>
    <property type="match status" value="1"/>
</dbReference>
<sequence>MASTVMMYVLPMLLGQTYDLGKERTGLQIFPADVDKDAQRIERYSTDSQYRMVENAAQVKDFLDIQGKLSLKVKSGLVDVSGEGSYLKDSASKTDGLEILVKLHFETVTFTIPSWVKPNADWSLLNEKFIGTHYCRSITYGGDLIASVRVSANNAFDLQRIKGAINGGVNAKSFEAEIKGKLEMLQQNAADTSSMEISYYASVPLQGVSHDVEGLLKLVEQFPEHVKKVNGGLGNPLRMELHDLAALKQGAQPYLENRALTDELEDLEFQFDDLRETRRKLGIWVTALPPVAPEGVNKKIEKFTDQVNRVFGLYLQTIADLDVSKGASTQPLKDAFAAYGGKDGDMLPHKYVRLMTALQKDIYESNPELKPRVGGALYTHWGRGECPKDEEASVVGVMSASETSRMGGSSDFVCVQPDPIHPNPNDYFQGEDDPDDHLLVGPVRYVGEASRFSNMSLKQISCAKCRVAARTASMMMVASTKCPSPEWTLEYSGVLMAPGMTSAIGLFVCVDSAMAPPDQEVKFGSHDNEDLPDIQEVTAQCGALPCPPYRVDEPMPCVVCTI</sequence>
<organism evidence="1 2">
    <name type="scientific">Oedothorax gibbosus</name>
    <dbReference type="NCBI Taxonomy" id="931172"/>
    <lineage>
        <taxon>Eukaryota</taxon>
        <taxon>Metazoa</taxon>
        <taxon>Ecdysozoa</taxon>
        <taxon>Arthropoda</taxon>
        <taxon>Chelicerata</taxon>
        <taxon>Arachnida</taxon>
        <taxon>Araneae</taxon>
        <taxon>Araneomorphae</taxon>
        <taxon>Entelegynae</taxon>
        <taxon>Araneoidea</taxon>
        <taxon>Linyphiidae</taxon>
        <taxon>Erigoninae</taxon>
        <taxon>Oedothorax</taxon>
    </lineage>
</organism>
<keyword evidence="2" id="KW-1185">Reference proteome</keyword>
<dbReference type="GO" id="GO:0005615">
    <property type="term" value="C:extracellular space"/>
    <property type="evidence" value="ECO:0007669"/>
    <property type="project" value="TreeGrafter"/>
</dbReference>
<proteinExistence type="predicted"/>
<accession>A0AAV6UJN3</accession>
<evidence type="ECO:0000313" key="1">
    <source>
        <dbReference type="EMBL" id="KAG8184431.1"/>
    </source>
</evidence>
<gene>
    <name evidence="1" type="ORF">JTE90_026350</name>
</gene>
<protein>
    <recommendedName>
        <fullName evidence="3">MACPF domain-containing protein</fullName>
    </recommendedName>
</protein>